<dbReference type="InterPro" id="IPR024110">
    <property type="entry name" value="Ig_J"/>
</dbReference>
<gene>
    <name evidence="1" type="ORF">MG293_006986</name>
</gene>
<dbReference type="Proteomes" id="UP001214576">
    <property type="component" value="Unassembled WGS sequence"/>
</dbReference>
<keyword evidence="2" id="KW-1185">Reference proteome</keyword>
<dbReference type="Pfam" id="PF15097">
    <property type="entry name" value="Ig_J_chain"/>
    <property type="match status" value="1"/>
</dbReference>
<accession>A0AAD4Y9E8</accession>
<dbReference type="AlphaFoldDB" id="A0AAD4Y9E8"/>
<comment type="caution">
    <text evidence="1">The sequence shown here is derived from an EMBL/GenBank/DDBJ whole genome shotgun (WGS) entry which is preliminary data.</text>
</comment>
<proteinExistence type="predicted"/>
<name>A0AAD4Y9E8_OVIAM</name>
<dbReference type="PANTHER" id="PTHR10070">
    <property type="entry name" value="IMMUNOGLOBULIN J CHAIN"/>
    <property type="match status" value="1"/>
</dbReference>
<evidence type="ECO:0000313" key="2">
    <source>
        <dbReference type="Proteomes" id="UP001214576"/>
    </source>
</evidence>
<evidence type="ECO:0008006" key="3">
    <source>
        <dbReference type="Google" id="ProtNLM"/>
    </source>
</evidence>
<dbReference type="PANTHER" id="PTHR10070:SF2">
    <property type="entry name" value="IMMUNOGLOBULIN J CHAIN"/>
    <property type="match status" value="1"/>
</dbReference>
<dbReference type="GO" id="GO:0034987">
    <property type="term" value="F:immunoglobulin receptor binding"/>
    <property type="evidence" value="ECO:0007669"/>
    <property type="project" value="TreeGrafter"/>
</dbReference>
<dbReference type="GO" id="GO:0071756">
    <property type="term" value="C:pentameric IgM immunoglobulin complex"/>
    <property type="evidence" value="ECO:0007669"/>
    <property type="project" value="TreeGrafter"/>
</dbReference>
<organism evidence="1 2">
    <name type="scientific">Ovis ammon polii</name>
    <dbReference type="NCBI Taxonomy" id="230172"/>
    <lineage>
        <taxon>Eukaryota</taxon>
        <taxon>Metazoa</taxon>
        <taxon>Chordata</taxon>
        <taxon>Craniata</taxon>
        <taxon>Vertebrata</taxon>
        <taxon>Euteleostomi</taxon>
        <taxon>Mammalia</taxon>
        <taxon>Eutheria</taxon>
        <taxon>Laurasiatheria</taxon>
        <taxon>Artiodactyla</taxon>
        <taxon>Ruminantia</taxon>
        <taxon>Pecora</taxon>
        <taxon>Bovidae</taxon>
        <taxon>Caprinae</taxon>
        <taxon>Ovis</taxon>
    </lineage>
</organism>
<protein>
    <recommendedName>
        <fullName evidence="3">Joining chain of multimeric IgA and IgM</fullName>
    </recommendedName>
</protein>
<sequence length="216" mass="24907">MLSVERLHQDFRLVIRAFPCGNSSCFVSRRRSQQNCDIASTQHSVWHRLQFFKRSEVKMKNCLLFGGVLAIFVKAVLVTAQDENERIVLVDNKCKCARITSRIIPSAEDPSQDIVERNVRIIVPLNSRENISDPTSPMRTKFVYHLSDLCKKCDTREVELEDQVVTASQSNICDRDTETCYTYDRNKCYTNRVKLNYRGQTKLVETALTPDSCYPD</sequence>
<reference evidence="1" key="1">
    <citation type="submission" date="2022-03" db="EMBL/GenBank/DDBJ databases">
        <title>Genomic analyses of argali, domestic sheep and their hybrids provide insights into chromosomal evolution, heterosis and genetic basis of agronomic traits.</title>
        <authorList>
            <person name="Li M."/>
        </authorList>
    </citation>
    <scope>NUCLEOTIDE SEQUENCE</scope>
    <source>
        <strain evidence="1">CAU-MHL-2022a</strain>
        <tissue evidence="1">Skin</tissue>
    </source>
</reference>
<dbReference type="EMBL" id="JAKZEL010000006">
    <property type="protein sequence ID" value="KAI4542860.1"/>
    <property type="molecule type" value="Genomic_DNA"/>
</dbReference>
<evidence type="ECO:0000313" key="1">
    <source>
        <dbReference type="EMBL" id="KAI4542860.1"/>
    </source>
</evidence>
<dbReference type="GO" id="GO:0006959">
    <property type="term" value="P:humoral immune response"/>
    <property type="evidence" value="ECO:0007669"/>
    <property type="project" value="TreeGrafter"/>
</dbReference>